<dbReference type="GO" id="GO:0016887">
    <property type="term" value="F:ATP hydrolysis activity"/>
    <property type="evidence" value="ECO:0007669"/>
    <property type="project" value="RHEA"/>
</dbReference>
<evidence type="ECO:0000256" key="6">
    <source>
        <dbReference type="ARBA" id="ARBA00022806"/>
    </source>
</evidence>
<dbReference type="GO" id="GO:0003677">
    <property type="term" value="F:DNA binding"/>
    <property type="evidence" value="ECO:0007669"/>
    <property type="project" value="UniProtKB-UniRule"/>
</dbReference>
<dbReference type="InterPro" id="IPR027417">
    <property type="entry name" value="P-loop_NTPase"/>
</dbReference>
<keyword evidence="3 12" id="KW-0235">DNA replication</keyword>
<dbReference type="InterPro" id="IPR007693">
    <property type="entry name" value="DNA_helicase_DnaB-like_N"/>
</dbReference>
<protein>
    <recommendedName>
        <fullName evidence="11 12">Replicative DNA helicase</fullName>
        <ecNumber evidence="11 12">5.6.2.3</ecNumber>
    </recommendedName>
</protein>
<evidence type="ECO:0000256" key="4">
    <source>
        <dbReference type="ARBA" id="ARBA00022741"/>
    </source>
</evidence>
<evidence type="ECO:0000256" key="8">
    <source>
        <dbReference type="ARBA" id="ARBA00023125"/>
    </source>
</evidence>
<dbReference type="Gene3D" id="1.10.860.10">
    <property type="entry name" value="DNAb Helicase, Chain A"/>
    <property type="match status" value="1"/>
</dbReference>
<evidence type="ECO:0000256" key="11">
    <source>
        <dbReference type="NCBIfam" id="TIGR00665"/>
    </source>
</evidence>
<dbReference type="GO" id="GO:0005524">
    <property type="term" value="F:ATP binding"/>
    <property type="evidence" value="ECO:0007669"/>
    <property type="project" value="UniProtKB-UniRule"/>
</dbReference>
<dbReference type="CDD" id="cd00984">
    <property type="entry name" value="DnaB_C"/>
    <property type="match status" value="1"/>
</dbReference>
<dbReference type="NCBIfam" id="TIGR00665">
    <property type="entry name" value="DnaB"/>
    <property type="match status" value="1"/>
</dbReference>
<evidence type="ECO:0000256" key="7">
    <source>
        <dbReference type="ARBA" id="ARBA00022840"/>
    </source>
</evidence>
<dbReference type="Pfam" id="PF03796">
    <property type="entry name" value="DnaB_C"/>
    <property type="match status" value="1"/>
</dbReference>
<dbReference type="InterPro" id="IPR007694">
    <property type="entry name" value="DNA_helicase_DnaB-like_C"/>
</dbReference>
<evidence type="ECO:0000256" key="9">
    <source>
        <dbReference type="ARBA" id="ARBA00023235"/>
    </source>
</evidence>
<dbReference type="Proteomes" id="UP000226525">
    <property type="component" value="Unassembled WGS sequence"/>
</dbReference>
<dbReference type="NCBIfam" id="NF004384">
    <property type="entry name" value="PRK05748.1"/>
    <property type="match status" value="1"/>
</dbReference>
<dbReference type="GO" id="GO:0005829">
    <property type="term" value="C:cytosol"/>
    <property type="evidence" value="ECO:0007669"/>
    <property type="project" value="TreeGrafter"/>
</dbReference>
<evidence type="ECO:0000313" key="14">
    <source>
        <dbReference type="EMBL" id="MAH62793.1"/>
    </source>
</evidence>
<dbReference type="GO" id="GO:0043139">
    <property type="term" value="F:5'-3' DNA helicase activity"/>
    <property type="evidence" value="ECO:0007669"/>
    <property type="project" value="UniProtKB-EC"/>
</dbReference>
<feature type="domain" description="SF4 helicase" evidence="13">
    <location>
        <begin position="171"/>
        <end position="439"/>
    </location>
</feature>
<keyword evidence="4 12" id="KW-0547">Nucleotide-binding</keyword>
<keyword evidence="6 12" id="KW-0347">Helicase</keyword>
<evidence type="ECO:0000256" key="3">
    <source>
        <dbReference type="ARBA" id="ARBA00022705"/>
    </source>
</evidence>
<comment type="similarity">
    <text evidence="1 12">Belongs to the helicase family. DnaB subfamily.</text>
</comment>
<evidence type="ECO:0000313" key="15">
    <source>
        <dbReference type="Proteomes" id="UP000226525"/>
    </source>
</evidence>
<evidence type="ECO:0000256" key="5">
    <source>
        <dbReference type="ARBA" id="ARBA00022801"/>
    </source>
</evidence>
<dbReference type="Pfam" id="PF00772">
    <property type="entry name" value="DnaB"/>
    <property type="match status" value="1"/>
</dbReference>
<dbReference type="GO" id="GO:0042802">
    <property type="term" value="F:identical protein binding"/>
    <property type="evidence" value="ECO:0007669"/>
    <property type="project" value="UniProtKB-ARBA"/>
</dbReference>
<dbReference type="FunFam" id="3.40.50.300:FF:000076">
    <property type="entry name" value="Replicative DNA helicase"/>
    <property type="match status" value="1"/>
</dbReference>
<dbReference type="GO" id="GO:0006269">
    <property type="term" value="P:DNA replication, synthesis of primer"/>
    <property type="evidence" value="ECO:0007669"/>
    <property type="project" value="UniProtKB-UniRule"/>
</dbReference>
<keyword evidence="9" id="KW-0413">Isomerase</keyword>
<organism evidence="14 15">
    <name type="scientific">SAR324 cluster bacterium</name>
    <dbReference type="NCBI Taxonomy" id="2024889"/>
    <lineage>
        <taxon>Bacteria</taxon>
        <taxon>Deltaproteobacteria</taxon>
        <taxon>SAR324 cluster</taxon>
    </lineage>
</organism>
<evidence type="ECO:0000259" key="13">
    <source>
        <dbReference type="PROSITE" id="PS51199"/>
    </source>
</evidence>
<dbReference type="EC" id="5.6.2.3" evidence="11 12"/>
<comment type="caution">
    <text evidence="14">The sequence shown here is derived from an EMBL/GenBank/DDBJ whole genome shotgun (WGS) entry which is preliminary data.</text>
</comment>
<dbReference type="SUPFAM" id="SSF52540">
    <property type="entry name" value="P-loop containing nucleoside triphosphate hydrolases"/>
    <property type="match status" value="1"/>
</dbReference>
<dbReference type="AlphaFoldDB" id="A0A2D6YHZ1"/>
<evidence type="ECO:0000256" key="2">
    <source>
        <dbReference type="ARBA" id="ARBA00022515"/>
    </source>
</evidence>
<dbReference type="SUPFAM" id="SSF48024">
    <property type="entry name" value="N-terminal domain of DnaB helicase"/>
    <property type="match status" value="1"/>
</dbReference>
<dbReference type="InterPro" id="IPR007692">
    <property type="entry name" value="DNA_helicase_DnaB"/>
</dbReference>
<sequence>MLPHDKLAEQAVLGAIIYRNELLAQIQDYLQPTDFFSPANQKIFTAMQELAGEEAPIDEVSVSGWLRDHNFLDESGGVDYLLLLTQTTPVADNAEYYAQLVQEKSQLRAIISTAYELAREGQEGQRSISEFLGEASEKFREIENRVRARSYTPLREVLLSNFEYLEALSENPQVITGIPTGFTELDELTRGLQRGDLIILAARPSMGKTSFAMNMGMYAALQSKQPILIFSLEMPKEHIAMRLICSEARVDSQRLWLGNLEPDDWEKLVDATGQMLEAPLLIDDASGITPSYVRKVTRQVAQEYEDTPIGMIVIDYLQLMTGGRRLQSREQEIAEISRQLKAIAKEFSVPVVALSQLNRDLERRADKHPIMADLRESGALEQDADLIMFIYRDEVYNPNSESKGIAEIIVAKHRNGECGVRRLAFIGQYTKFANLALGKP</sequence>
<evidence type="ECO:0000256" key="12">
    <source>
        <dbReference type="RuleBase" id="RU362085"/>
    </source>
</evidence>
<keyword evidence="5 12" id="KW-0378">Hydrolase</keyword>
<evidence type="ECO:0000256" key="1">
    <source>
        <dbReference type="ARBA" id="ARBA00008428"/>
    </source>
</evidence>
<gene>
    <name evidence="14" type="ORF">CMN54_04950</name>
</gene>
<dbReference type="EMBL" id="NZEX01000052">
    <property type="protein sequence ID" value="MAH62793.1"/>
    <property type="molecule type" value="Genomic_DNA"/>
</dbReference>
<dbReference type="GO" id="GO:1990077">
    <property type="term" value="C:primosome complex"/>
    <property type="evidence" value="ECO:0007669"/>
    <property type="project" value="UniProtKB-UniRule"/>
</dbReference>
<keyword evidence="7 12" id="KW-0067">ATP-binding</keyword>
<reference evidence="15" key="1">
    <citation type="submission" date="2017-09" db="EMBL/GenBank/DDBJ databases">
        <title>The Reconstruction of 2,631 Draft Metagenome-Assembled Genomes from the Global Oceans.</title>
        <authorList>
            <person name="Tully B.J."/>
            <person name="Graham E.D."/>
            <person name="Heidelberg J.F."/>
        </authorList>
    </citation>
    <scope>NUCLEOTIDE SEQUENCE [LARGE SCALE GENOMIC DNA]</scope>
</reference>
<dbReference type="Gene3D" id="3.40.50.300">
    <property type="entry name" value="P-loop containing nucleotide triphosphate hydrolases"/>
    <property type="match status" value="1"/>
</dbReference>
<dbReference type="PANTHER" id="PTHR30153">
    <property type="entry name" value="REPLICATIVE DNA HELICASE DNAB"/>
    <property type="match status" value="1"/>
</dbReference>
<comment type="catalytic activity">
    <reaction evidence="10 12">
        <text>ATP + H2O = ADP + phosphate + H(+)</text>
        <dbReference type="Rhea" id="RHEA:13065"/>
        <dbReference type="ChEBI" id="CHEBI:15377"/>
        <dbReference type="ChEBI" id="CHEBI:15378"/>
        <dbReference type="ChEBI" id="CHEBI:30616"/>
        <dbReference type="ChEBI" id="CHEBI:43474"/>
        <dbReference type="ChEBI" id="CHEBI:456216"/>
        <dbReference type="EC" id="5.6.2.3"/>
    </reaction>
</comment>
<accession>A0A2D6YHZ1</accession>
<proteinExistence type="inferred from homology"/>
<keyword evidence="2 12" id="KW-0639">Primosome</keyword>
<evidence type="ECO:0000256" key="10">
    <source>
        <dbReference type="ARBA" id="ARBA00048954"/>
    </source>
</evidence>
<name>A0A2D6YHZ1_9DELT</name>
<comment type="function">
    <text evidence="12">The main replicative DNA helicase, it participates in initiation and elongation during chromosome replication. Travels ahead of the DNA replisome, separating dsDNA into templates for DNA synthesis. A processive ATP-dependent 5'-3' DNA helicase it has DNA-dependent ATPase activity.</text>
</comment>
<dbReference type="PANTHER" id="PTHR30153:SF2">
    <property type="entry name" value="REPLICATIVE DNA HELICASE"/>
    <property type="match status" value="1"/>
</dbReference>
<dbReference type="InterPro" id="IPR016136">
    <property type="entry name" value="DNA_helicase_N/primase_C"/>
</dbReference>
<dbReference type="PROSITE" id="PS51199">
    <property type="entry name" value="SF4_HELICASE"/>
    <property type="match status" value="1"/>
</dbReference>
<keyword evidence="8 12" id="KW-0238">DNA-binding</keyword>
<dbReference type="InterPro" id="IPR036185">
    <property type="entry name" value="DNA_heli_DnaB-like_N_sf"/>
</dbReference>